<organism evidence="3 4">
    <name type="scientific">Mycobacterium gallinarum</name>
    <dbReference type="NCBI Taxonomy" id="39689"/>
    <lineage>
        <taxon>Bacteria</taxon>
        <taxon>Bacillati</taxon>
        <taxon>Actinomycetota</taxon>
        <taxon>Actinomycetes</taxon>
        <taxon>Mycobacteriales</taxon>
        <taxon>Mycobacteriaceae</taxon>
        <taxon>Mycobacterium</taxon>
    </lineage>
</organism>
<feature type="domain" description="Lipid/polyisoprenoid-binding YceI-like" evidence="2">
    <location>
        <begin position="5"/>
        <end position="180"/>
    </location>
</feature>
<protein>
    <submittedName>
        <fullName evidence="3">Polyisoprenoid-binding protein</fullName>
    </submittedName>
</protein>
<dbReference type="EMBL" id="AP022601">
    <property type="protein sequence ID" value="BBY95630.1"/>
    <property type="molecule type" value="Genomic_DNA"/>
</dbReference>
<dbReference type="RefSeq" id="WP_163734995.1">
    <property type="nucleotide sequence ID" value="NZ_AP022601.1"/>
</dbReference>
<dbReference type="SMART" id="SM00867">
    <property type="entry name" value="YceI"/>
    <property type="match status" value="1"/>
</dbReference>
<dbReference type="InterPro" id="IPR007372">
    <property type="entry name" value="Lipid/polyisoprenoid-bd_YceI"/>
</dbReference>
<dbReference type="KEGG" id="mgau:MGALJ_52990"/>
<dbReference type="Pfam" id="PF04264">
    <property type="entry name" value="YceI"/>
    <property type="match status" value="1"/>
</dbReference>
<evidence type="ECO:0000313" key="3">
    <source>
        <dbReference type="EMBL" id="BBY95630.1"/>
    </source>
</evidence>
<gene>
    <name evidence="3" type="ORF">MGALJ_52990</name>
</gene>
<comment type="similarity">
    <text evidence="1">Belongs to the UPF0312 family.</text>
</comment>
<dbReference type="SUPFAM" id="SSF101874">
    <property type="entry name" value="YceI-like"/>
    <property type="match status" value="1"/>
</dbReference>
<dbReference type="Gene3D" id="2.40.128.110">
    <property type="entry name" value="Lipid/polyisoprenoid-binding, YceI-like"/>
    <property type="match status" value="1"/>
</dbReference>
<name>A0A9W4BD16_9MYCO</name>
<evidence type="ECO:0000256" key="1">
    <source>
        <dbReference type="ARBA" id="ARBA00008812"/>
    </source>
</evidence>
<evidence type="ECO:0000313" key="4">
    <source>
        <dbReference type="Proteomes" id="UP000465785"/>
    </source>
</evidence>
<dbReference type="InterPro" id="IPR036761">
    <property type="entry name" value="TTHA0802/YceI-like_sf"/>
</dbReference>
<reference evidence="3 4" key="1">
    <citation type="journal article" date="2019" name="Emerg. Microbes Infect.">
        <title>Comprehensive subspecies identification of 175 nontuberculous mycobacteria species based on 7547 genomic profiles.</title>
        <authorList>
            <person name="Matsumoto Y."/>
            <person name="Kinjo T."/>
            <person name="Motooka D."/>
            <person name="Nabeya D."/>
            <person name="Jung N."/>
            <person name="Uechi K."/>
            <person name="Horii T."/>
            <person name="Iida T."/>
            <person name="Fujita J."/>
            <person name="Nakamura S."/>
        </authorList>
    </citation>
    <scope>NUCLEOTIDE SEQUENCE [LARGE SCALE GENOMIC DNA]</scope>
    <source>
        <strain evidence="3 4">JCM 6399</strain>
    </source>
</reference>
<sequence>MTANEWSVDASEGELLVKTGVTGRAAKMGHRLTIAMTEWQATVRWSGGEPVEAEVIVDVNSLQVRKGEGGVKGLSAPEKALARSNALNSLDAKRFPQIRFHAGDIDKSDDGYLMTGTLEIHGVSNEYAVNLRVDDLGDKWRLSCEADIVQSDFDIKPYSMLMGSMKVVDTVSVSFTATRSKEG</sequence>
<keyword evidence="4" id="KW-1185">Reference proteome</keyword>
<evidence type="ECO:0000259" key="2">
    <source>
        <dbReference type="SMART" id="SM00867"/>
    </source>
</evidence>
<dbReference type="AlphaFoldDB" id="A0A9W4BD16"/>
<dbReference type="Proteomes" id="UP000465785">
    <property type="component" value="Chromosome"/>
</dbReference>
<accession>A0A9W4BD16</accession>
<proteinExistence type="inferred from homology"/>